<dbReference type="EMBL" id="CP002859">
    <property type="protein sequence ID" value="AEI51509.1"/>
    <property type="molecule type" value="Genomic_DNA"/>
</dbReference>
<name>A0A7U4E8R0_RUNSL</name>
<keyword evidence="4" id="KW-1185">Reference proteome</keyword>
<dbReference type="PROSITE" id="PS50006">
    <property type="entry name" value="FHA_DOMAIN"/>
    <property type="match status" value="1"/>
</dbReference>
<keyword evidence="1" id="KW-1133">Transmembrane helix</keyword>
<keyword evidence="1" id="KW-0812">Transmembrane</keyword>
<dbReference type="Pfam" id="PF00498">
    <property type="entry name" value="FHA"/>
    <property type="match status" value="1"/>
</dbReference>
<sequence>MSSQPKRVTVGRKPGNTIVLPNADVSGDHAILTLLDAPTNTWEIQDAGSRNGTFVDGQRILRKEVTPNNKVTFGSTPLIWSQLVTGAAKPPSTAKKVHESAKTEELKLDFFEVPIGERLRNVYQDFMDKKSRMEEIQKQEALNARYQSLGLPIAGLFGASVGFLPSEYRYISIIGTLISLSITVWSFAKSKKFTAEKRNLNMTKLTEQYDINYRCPYCQVRINDPFPVLLQIKNCRNCKKPLIP</sequence>
<dbReference type="InterPro" id="IPR008984">
    <property type="entry name" value="SMAD_FHA_dom_sf"/>
</dbReference>
<dbReference type="SMART" id="SM00240">
    <property type="entry name" value="FHA"/>
    <property type="match status" value="1"/>
</dbReference>
<dbReference type="RefSeq" id="WP_013930782.1">
    <property type="nucleotide sequence ID" value="NC_015703.1"/>
</dbReference>
<feature type="transmembrane region" description="Helical" evidence="1">
    <location>
        <begin position="146"/>
        <end position="164"/>
    </location>
</feature>
<organism evidence="3 4">
    <name type="scientific">Runella slithyformis (strain ATCC 29530 / DSM 19594 / LMG 11500 / NCIMB 11436 / LSU 4)</name>
    <dbReference type="NCBI Taxonomy" id="761193"/>
    <lineage>
        <taxon>Bacteria</taxon>
        <taxon>Pseudomonadati</taxon>
        <taxon>Bacteroidota</taxon>
        <taxon>Cytophagia</taxon>
        <taxon>Cytophagales</taxon>
        <taxon>Spirosomataceae</taxon>
        <taxon>Runella</taxon>
    </lineage>
</organism>
<evidence type="ECO:0000256" key="1">
    <source>
        <dbReference type="SAM" id="Phobius"/>
    </source>
</evidence>
<dbReference type="KEGG" id="rsi:Runsl_5209"/>
<gene>
    <name evidence="3" type="ordered locus">Runsl_5209</name>
</gene>
<accession>A0A7U4E8R0</accession>
<feature type="transmembrane region" description="Helical" evidence="1">
    <location>
        <begin position="170"/>
        <end position="188"/>
    </location>
</feature>
<dbReference type="Gene3D" id="2.60.200.20">
    <property type="match status" value="1"/>
</dbReference>
<reference evidence="4" key="1">
    <citation type="submission" date="2011-06" db="EMBL/GenBank/DDBJ databases">
        <title>The complete genome of chromosome of Runella slithyformis DSM 19594.</title>
        <authorList>
            <consortium name="US DOE Joint Genome Institute (JGI-PGF)"/>
            <person name="Lucas S."/>
            <person name="Han J."/>
            <person name="Lapidus A."/>
            <person name="Bruce D."/>
            <person name="Goodwin L."/>
            <person name="Pitluck S."/>
            <person name="Peters L."/>
            <person name="Kyrpides N."/>
            <person name="Mavromatis K."/>
            <person name="Ivanova N."/>
            <person name="Ovchinnikova G."/>
            <person name="Zhang X."/>
            <person name="Misra M."/>
            <person name="Detter J.C."/>
            <person name="Tapia R."/>
            <person name="Han C."/>
            <person name="Land M."/>
            <person name="Hauser L."/>
            <person name="Markowitz V."/>
            <person name="Cheng J.-F."/>
            <person name="Hugenholtz P."/>
            <person name="Woyke T."/>
            <person name="Wu D."/>
            <person name="Tindall B."/>
            <person name="Faehrich R."/>
            <person name="Brambilla E."/>
            <person name="Klenk H.-P."/>
            <person name="Eisen J.A."/>
        </authorList>
    </citation>
    <scope>NUCLEOTIDE SEQUENCE [LARGE SCALE GENOMIC DNA]</scope>
    <source>
        <strain evidence="4">ATCC 29530 / DSM 19594 / LMG 11500 / NCIMB 11436 / LSU 4</strain>
    </source>
</reference>
<dbReference type="AlphaFoldDB" id="A0A7U4E8R0"/>
<protein>
    <submittedName>
        <fullName evidence="3">Forkhead-associated protein</fullName>
    </submittedName>
</protein>
<evidence type="ECO:0000313" key="3">
    <source>
        <dbReference type="EMBL" id="AEI51509.1"/>
    </source>
</evidence>
<evidence type="ECO:0000313" key="4">
    <source>
        <dbReference type="Proteomes" id="UP000000493"/>
    </source>
</evidence>
<dbReference type="SUPFAM" id="SSF49879">
    <property type="entry name" value="SMAD/FHA domain"/>
    <property type="match status" value="1"/>
</dbReference>
<dbReference type="InterPro" id="IPR000253">
    <property type="entry name" value="FHA_dom"/>
</dbReference>
<dbReference type="CDD" id="cd00060">
    <property type="entry name" value="FHA"/>
    <property type="match status" value="1"/>
</dbReference>
<evidence type="ECO:0000259" key="2">
    <source>
        <dbReference type="PROSITE" id="PS50006"/>
    </source>
</evidence>
<dbReference type="Proteomes" id="UP000000493">
    <property type="component" value="Chromosome"/>
</dbReference>
<proteinExistence type="predicted"/>
<keyword evidence="1" id="KW-0472">Membrane</keyword>
<feature type="domain" description="FHA" evidence="2">
    <location>
        <begin position="8"/>
        <end position="60"/>
    </location>
</feature>
<reference evidence="3 4" key="2">
    <citation type="journal article" date="2012" name="Stand. Genomic Sci.">
        <title>Complete genome sequence of the aquatic bacterium Runella slithyformis type strain (LSU 4(T)).</title>
        <authorList>
            <person name="Copeland A."/>
            <person name="Zhang X."/>
            <person name="Misra M."/>
            <person name="Lapidus A."/>
            <person name="Nolan M."/>
            <person name="Lucas S."/>
            <person name="Deshpande S."/>
            <person name="Cheng J.F."/>
            <person name="Tapia R."/>
            <person name="Goodwin L.A."/>
            <person name="Pitluck S."/>
            <person name="Liolios K."/>
            <person name="Pagani I."/>
            <person name="Ivanova N."/>
            <person name="Mikhailova N."/>
            <person name="Pati A."/>
            <person name="Chen A."/>
            <person name="Palaniappan K."/>
            <person name="Land M."/>
            <person name="Hauser L."/>
            <person name="Pan C."/>
            <person name="Jeffries C.D."/>
            <person name="Detter J.C."/>
            <person name="Brambilla E.M."/>
            <person name="Rohde M."/>
            <person name="Djao O.D."/>
            <person name="Goker M."/>
            <person name="Sikorski J."/>
            <person name="Tindall B.J."/>
            <person name="Woyke T."/>
            <person name="Bristow J."/>
            <person name="Eisen J.A."/>
            <person name="Markowitz V."/>
            <person name="Hugenholtz P."/>
            <person name="Kyrpides N.C."/>
            <person name="Klenk H.P."/>
            <person name="Mavromatis K."/>
        </authorList>
    </citation>
    <scope>NUCLEOTIDE SEQUENCE [LARGE SCALE GENOMIC DNA]</scope>
    <source>
        <strain evidence="4">ATCC 29530 / DSM 19594 / LMG 11500 / NCIMB 11436 / LSU 4</strain>
    </source>
</reference>